<proteinExistence type="inferred from homology"/>
<gene>
    <name evidence="4" type="ORF">SCAR479_13302</name>
</gene>
<keyword evidence="2" id="KW-0560">Oxidoreductase</keyword>
<evidence type="ECO:0000313" key="5">
    <source>
        <dbReference type="Proteomes" id="UP001465668"/>
    </source>
</evidence>
<dbReference type="InterPro" id="IPR002347">
    <property type="entry name" value="SDR_fam"/>
</dbReference>
<evidence type="ECO:0000313" key="4">
    <source>
        <dbReference type="EMBL" id="KAK9770043.1"/>
    </source>
</evidence>
<dbReference type="Pfam" id="PF00106">
    <property type="entry name" value="adh_short"/>
    <property type="match status" value="1"/>
</dbReference>
<dbReference type="CDD" id="cd05233">
    <property type="entry name" value="SDR_c"/>
    <property type="match status" value="1"/>
</dbReference>
<sequence length="316" mass="34454">MSDKLLRDIIKSTGFPPVPPNIGTNYTNTVHNDTYEFVNPVKLDCSGKAVLITGGNKGIGKGIAISYAKAGASHIAITSRSDASAIADEIKTTAVSAGRSAPTVLAFQVDVLDKASVKAAAETVEREWGRLDILISNAGFLAPYEKILDSDDDDWWQSFETNIRGMYFVAKALLPLMLTGGDKTIISISSTGVMHYHTGGSSYQISKLALLRLTEFLMAEYADQGEAESRKTKGLLTYSIHPGGVATDLASNLPQQTQAWLKCTPALGGDTIAFLTTQRQDWLAGRYLSAMWDMQELFSKREEIIEKDLLRMKMAF</sequence>
<comment type="similarity">
    <text evidence="1 3">Belongs to the short-chain dehydrogenases/reductases (SDR) family.</text>
</comment>
<comment type="caution">
    <text evidence="4">The sequence shown here is derived from an EMBL/GenBank/DDBJ whole genome shotgun (WGS) entry which is preliminary data.</text>
</comment>
<dbReference type="PRINTS" id="PR00080">
    <property type="entry name" value="SDRFAMILY"/>
</dbReference>
<dbReference type="Gene3D" id="3.40.50.720">
    <property type="entry name" value="NAD(P)-binding Rossmann-like Domain"/>
    <property type="match status" value="1"/>
</dbReference>
<accession>A0ABR2X8B8</accession>
<reference evidence="4 5" key="1">
    <citation type="submission" date="2024-02" db="EMBL/GenBank/DDBJ databases">
        <title>First draft genome assembly of two strains of Seiridium cardinale.</title>
        <authorList>
            <person name="Emiliani G."/>
            <person name="Scali E."/>
        </authorList>
    </citation>
    <scope>NUCLEOTIDE SEQUENCE [LARGE SCALE GENOMIC DNA]</scope>
    <source>
        <strain evidence="4 5">BM-138-000479</strain>
    </source>
</reference>
<dbReference type="SUPFAM" id="SSF51735">
    <property type="entry name" value="NAD(P)-binding Rossmann-fold domains"/>
    <property type="match status" value="1"/>
</dbReference>
<evidence type="ECO:0000256" key="3">
    <source>
        <dbReference type="RuleBase" id="RU000363"/>
    </source>
</evidence>
<dbReference type="EMBL" id="JARVKM010000103">
    <property type="protein sequence ID" value="KAK9770043.1"/>
    <property type="molecule type" value="Genomic_DNA"/>
</dbReference>
<evidence type="ECO:0000256" key="2">
    <source>
        <dbReference type="ARBA" id="ARBA00023002"/>
    </source>
</evidence>
<organism evidence="4 5">
    <name type="scientific">Seiridium cardinale</name>
    <dbReference type="NCBI Taxonomy" id="138064"/>
    <lineage>
        <taxon>Eukaryota</taxon>
        <taxon>Fungi</taxon>
        <taxon>Dikarya</taxon>
        <taxon>Ascomycota</taxon>
        <taxon>Pezizomycotina</taxon>
        <taxon>Sordariomycetes</taxon>
        <taxon>Xylariomycetidae</taxon>
        <taxon>Amphisphaeriales</taxon>
        <taxon>Sporocadaceae</taxon>
        <taxon>Seiridium</taxon>
    </lineage>
</organism>
<dbReference type="Proteomes" id="UP001465668">
    <property type="component" value="Unassembled WGS sequence"/>
</dbReference>
<dbReference type="PANTHER" id="PTHR42760:SF37">
    <property type="entry name" value="CLAVALDEHYDE DEHYDROGENASE"/>
    <property type="match status" value="1"/>
</dbReference>
<dbReference type="PANTHER" id="PTHR42760">
    <property type="entry name" value="SHORT-CHAIN DEHYDROGENASES/REDUCTASES FAMILY MEMBER"/>
    <property type="match status" value="1"/>
</dbReference>
<evidence type="ECO:0000256" key="1">
    <source>
        <dbReference type="ARBA" id="ARBA00006484"/>
    </source>
</evidence>
<name>A0ABR2X8B8_9PEZI</name>
<protein>
    <submittedName>
        <fullName evidence="4">Oxidoreductase-like protein</fullName>
    </submittedName>
</protein>
<dbReference type="PRINTS" id="PR00081">
    <property type="entry name" value="GDHRDH"/>
</dbReference>
<keyword evidence="5" id="KW-1185">Reference proteome</keyword>
<dbReference type="InterPro" id="IPR036291">
    <property type="entry name" value="NAD(P)-bd_dom_sf"/>
</dbReference>